<dbReference type="GeneID" id="32902127"/>
<reference evidence="3 4" key="1">
    <citation type="journal article" date="2017" name="Environ. Microbiol.">
        <title>Genome and epigenome of a novel marine Thaumarchaeota strain suggest viral infection, phosphorothioation DNA modification and multiple restriction systems.</title>
        <authorList>
            <person name="Ahlgren N.A."/>
            <person name="Chen Y."/>
            <person name="Needham D.M."/>
            <person name="Parada A.E."/>
            <person name="Sachdeva R."/>
            <person name="Trinh V."/>
            <person name="Chen T."/>
            <person name="Fuhrman J.A."/>
        </authorList>
    </citation>
    <scope>NUCLEOTIDE SEQUENCE [LARGE SCALE GENOMIC DNA]</scope>
    <source>
        <strain evidence="3 4">SPOT01</strain>
    </source>
</reference>
<dbReference type="EMBL" id="CP021324">
    <property type="protein sequence ID" value="ARS65285.1"/>
    <property type="molecule type" value="Genomic_DNA"/>
</dbReference>
<feature type="transmembrane region" description="Helical" evidence="2">
    <location>
        <begin position="199"/>
        <end position="220"/>
    </location>
</feature>
<keyword evidence="2" id="KW-0812">Transmembrane</keyword>
<evidence type="ECO:0000256" key="2">
    <source>
        <dbReference type="SAM" id="Phobius"/>
    </source>
</evidence>
<dbReference type="RefSeq" id="WP_086908263.1">
    <property type="nucleotide sequence ID" value="NZ_CP021324.1"/>
</dbReference>
<sequence length="225" mass="25074">MNYKYLLLSLLFIPSFAGIAYGHTVDAVGEYRVEIGWMNEPVISGETNGLELYVSPLEACPDIPILLECANSQEFKNGIEGLRKLLKIQFVYDNTQTITLPFVADHDVPGKYYAFITPTVSGYFQANLIGKILETPVNLSMHPPPIAERSYIEFPQSADLALTEVIDDNSKLEQRITLLENTIKNLEVSNDNKQDEIDGAYVVVLPITIIGIIIAIIALLKTRKN</sequence>
<feature type="coiled-coil region" evidence="1">
    <location>
        <begin position="162"/>
        <end position="196"/>
    </location>
</feature>
<keyword evidence="4" id="KW-1185">Reference proteome</keyword>
<organism evidence="3 4">
    <name type="scientific">Candidatus Nitrosomarinus catalinensis</name>
    <dbReference type="NCBI Taxonomy" id="1898749"/>
    <lineage>
        <taxon>Archaea</taxon>
        <taxon>Nitrososphaerota</taxon>
        <taxon>Nitrososphaeria</taxon>
        <taxon>Nitrosopumilales</taxon>
        <taxon>Nitrosopumilaceae</taxon>
        <taxon>Candidatus Nitrosomarinus</taxon>
    </lineage>
</organism>
<evidence type="ECO:0000313" key="4">
    <source>
        <dbReference type="Proteomes" id="UP000249949"/>
    </source>
</evidence>
<evidence type="ECO:0000256" key="1">
    <source>
        <dbReference type="SAM" id="Coils"/>
    </source>
</evidence>
<protein>
    <submittedName>
        <fullName evidence="3">Uncharacterized protein</fullName>
    </submittedName>
</protein>
<keyword evidence="1" id="KW-0175">Coiled coil</keyword>
<evidence type="ECO:0000313" key="3">
    <source>
        <dbReference type="EMBL" id="ARS65285.1"/>
    </source>
</evidence>
<gene>
    <name evidence="3" type="ORF">NMSP_1687</name>
</gene>
<keyword evidence="2" id="KW-0472">Membrane</keyword>
<dbReference type="Proteomes" id="UP000249949">
    <property type="component" value="Chromosome"/>
</dbReference>
<dbReference type="OrthoDB" id="12224at2157"/>
<proteinExistence type="predicted"/>
<keyword evidence="2" id="KW-1133">Transmembrane helix</keyword>
<dbReference type="KEGG" id="nct:NMSP_1687"/>
<dbReference type="AlphaFoldDB" id="A0A2Z2HNV7"/>
<accession>A0A2Z2HNV7</accession>
<name>A0A2Z2HNV7_9ARCH</name>